<dbReference type="GO" id="GO:0046872">
    <property type="term" value="F:metal ion binding"/>
    <property type="evidence" value="ECO:0007669"/>
    <property type="project" value="InterPro"/>
</dbReference>
<evidence type="ECO:0000313" key="3">
    <source>
        <dbReference type="Proteomes" id="UP000676885"/>
    </source>
</evidence>
<reference evidence="2 3" key="1">
    <citation type="submission" date="2021-05" db="EMBL/GenBank/DDBJ databases">
        <title>Novel species in genus Arthrobacter.</title>
        <authorList>
            <person name="Zhang G."/>
        </authorList>
    </citation>
    <scope>NUCLEOTIDE SEQUENCE [LARGE SCALE GENOMIC DNA]</scope>
    <source>
        <strain evidence="3">zg-ZUI227</strain>
    </source>
</reference>
<dbReference type="InterPro" id="IPR017517">
    <property type="entry name" value="Maleyloyr_isom"/>
</dbReference>
<dbReference type="Gene3D" id="1.20.120.450">
    <property type="entry name" value="dinb family like domain"/>
    <property type="match status" value="1"/>
</dbReference>
<dbReference type="Pfam" id="PF11716">
    <property type="entry name" value="MDMPI_N"/>
    <property type="match status" value="1"/>
</dbReference>
<accession>A0A975M7R0</accession>
<name>A0A975M7R0_9MICC</name>
<dbReference type="EMBL" id="CP076022">
    <property type="protein sequence ID" value="QWC11500.1"/>
    <property type="molecule type" value="Genomic_DNA"/>
</dbReference>
<dbReference type="InterPro" id="IPR024344">
    <property type="entry name" value="MDMPI_metal-binding"/>
</dbReference>
<keyword evidence="3" id="KW-1185">Reference proteome</keyword>
<dbReference type="KEGG" id="ajg:KKR91_08155"/>
<dbReference type="GO" id="GO:0016853">
    <property type="term" value="F:isomerase activity"/>
    <property type="evidence" value="ECO:0007669"/>
    <property type="project" value="UniProtKB-KW"/>
</dbReference>
<evidence type="ECO:0000259" key="1">
    <source>
        <dbReference type="Pfam" id="PF11716"/>
    </source>
</evidence>
<gene>
    <name evidence="2" type="ORF">KKR91_08155</name>
</gene>
<proteinExistence type="predicted"/>
<dbReference type="Proteomes" id="UP000676885">
    <property type="component" value="Chromosome"/>
</dbReference>
<dbReference type="InterPro" id="IPR034660">
    <property type="entry name" value="DinB/YfiT-like"/>
</dbReference>
<dbReference type="NCBIfam" id="TIGR03083">
    <property type="entry name" value="maleylpyruvate isomerase family mycothiol-dependent enzyme"/>
    <property type="match status" value="1"/>
</dbReference>
<feature type="domain" description="Mycothiol-dependent maleylpyruvate isomerase metal-binding" evidence="1">
    <location>
        <begin position="27"/>
        <end position="117"/>
    </location>
</feature>
<sequence length="232" mass="24668">MGGKPGADVKSGSRKNSDNPALWALAHAERAALADDLATLTPEQWQHPTLCGDWNVEQVVAHLTAAASLNQRRWLRSMVAARFRADVHNQRQLELHRGGTPAQTLGRFRAIVDSTTAPSNHTAAYLGEVVVHAQDIRQPLGLPYTPSVEALTPVAEFFASRDFAVPSRTMARDLQLRASDGPFITGYGLLVTGPTLALVMSIAGRAAYLNALSGPGAATLRTRVLQGGSGSG</sequence>
<protein>
    <submittedName>
        <fullName evidence="2">Maleylpyruvate isomerase family mycothiol-dependent enzyme</fullName>
    </submittedName>
</protein>
<dbReference type="RefSeq" id="WP_210228527.1">
    <property type="nucleotide sequence ID" value="NZ_CP076022.1"/>
</dbReference>
<keyword evidence="2" id="KW-0413">Isomerase</keyword>
<dbReference type="SUPFAM" id="SSF109854">
    <property type="entry name" value="DinB/YfiT-like putative metalloenzymes"/>
    <property type="match status" value="1"/>
</dbReference>
<evidence type="ECO:0000313" key="2">
    <source>
        <dbReference type="EMBL" id="QWC11500.1"/>
    </source>
</evidence>
<organism evidence="2 3">
    <name type="scientific">Arthrobacter jiangjiafuii</name>
    <dbReference type="NCBI Taxonomy" id="2817475"/>
    <lineage>
        <taxon>Bacteria</taxon>
        <taxon>Bacillati</taxon>
        <taxon>Actinomycetota</taxon>
        <taxon>Actinomycetes</taxon>
        <taxon>Micrococcales</taxon>
        <taxon>Micrococcaceae</taxon>
        <taxon>Arthrobacter</taxon>
    </lineage>
</organism>
<dbReference type="AlphaFoldDB" id="A0A975M7R0"/>